<keyword evidence="5" id="KW-1185">Reference proteome</keyword>
<dbReference type="GO" id="GO:0005794">
    <property type="term" value="C:Golgi apparatus"/>
    <property type="evidence" value="ECO:0007669"/>
    <property type="project" value="TreeGrafter"/>
</dbReference>
<feature type="transmembrane region" description="Helical" evidence="3">
    <location>
        <begin position="692"/>
        <end position="711"/>
    </location>
</feature>
<protein>
    <submittedName>
        <fullName evidence="4">Putative isomerase</fullName>
    </submittedName>
</protein>
<dbReference type="Gene3D" id="3.10.310.10">
    <property type="entry name" value="Diaminopimelate Epimerase, Chain A, domain 1"/>
    <property type="match status" value="2"/>
</dbReference>
<feature type="transmembrane region" description="Helical" evidence="3">
    <location>
        <begin position="718"/>
        <end position="738"/>
    </location>
</feature>
<evidence type="ECO:0000256" key="2">
    <source>
        <dbReference type="ARBA" id="ARBA00023235"/>
    </source>
</evidence>
<keyword evidence="3" id="KW-1133">Transmembrane helix</keyword>
<feature type="transmembrane region" description="Helical" evidence="3">
    <location>
        <begin position="822"/>
        <end position="846"/>
    </location>
</feature>
<proteinExistence type="inferred from homology"/>
<accession>A0A8T9BVK4</accession>
<dbReference type="PANTHER" id="PTHR34391">
    <property type="entry name" value="UPF0658 GOLGI APPARATUS MEMBRANE PROTEIN C1952.10C-RELATED"/>
    <property type="match status" value="1"/>
</dbReference>
<dbReference type="AlphaFoldDB" id="A0A8T9BVK4"/>
<dbReference type="InterPro" id="IPR007400">
    <property type="entry name" value="PrpF-like"/>
</dbReference>
<feature type="transmembrane region" description="Helical" evidence="3">
    <location>
        <begin position="858"/>
        <end position="878"/>
    </location>
</feature>
<dbReference type="Proteomes" id="UP000469558">
    <property type="component" value="Unassembled WGS sequence"/>
</dbReference>
<gene>
    <name evidence="4" type="primary">yraM</name>
    <name evidence="4" type="ORF">LSUE1_G009214</name>
</gene>
<dbReference type="EMBL" id="QGMK01002050">
    <property type="protein sequence ID" value="TVY60890.1"/>
    <property type="molecule type" value="Genomic_DNA"/>
</dbReference>
<dbReference type="PANTHER" id="PTHR34391:SF1">
    <property type="entry name" value="UPF0658 GOLGI APPARATUS MEMBRANE PROTEIN C1952.10C-RELATED"/>
    <property type="match status" value="1"/>
</dbReference>
<organism evidence="4 5">
    <name type="scientific">Lachnellula suecica</name>
    <dbReference type="NCBI Taxonomy" id="602035"/>
    <lineage>
        <taxon>Eukaryota</taxon>
        <taxon>Fungi</taxon>
        <taxon>Dikarya</taxon>
        <taxon>Ascomycota</taxon>
        <taxon>Pezizomycotina</taxon>
        <taxon>Leotiomycetes</taxon>
        <taxon>Helotiales</taxon>
        <taxon>Lachnaceae</taxon>
        <taxon>Lachnellula</taxon>
    </lineage>
</organism>
<evidence type="ECO:0000256" key="1">
    <source>
        <dbReference type="ARBA" id="ARBA00007673"/>
    </source>
</evidence>
<feature type="transmembrane region" description="Helical" evidence="3">
    <location>
        <begin position="885"/>
        <end position="906"/>
    </location>
</feature>
<evidence type="ECO:0000313" key="5">
    <source>
        <dbReference type="Proteomes" id="UP000469558"/>
    </source>
</evidence>
<comment type="similarity">
    <text evidence="1">Belongs to the PrpF family.</text>
</comment>
<dbReference type="Pfam" id="PF04303">
    <property type="entry name" value="PrpF"/>
    <property type="match status" value="1"/>
</dbReference>
<evidence type="ECO:0000256" key="3">
    <source>
        <dbReference type="SAM" id="Phobius"/>
    </source>
</evidence>
<dbReference type="InterPro" id="IPR040410">
    <property type="entry name" value="UPF0658_Golgi"/>
</dbReference>
<reference evidence="4 5" key="1">
    <citation type="submission" date="2018-05" db="EMBL/GenBank/DDBJ databases">
        <title>Genome sequencing and assembly of the regulated plant pathogen Lachnellula willkommii and related sister species for the development of diagnostic species identification markers.</title>
        <authorList>
            <person name="Giroux E."/>
            <person name="Bilodeau G."/>
        </authorList>
    </citation>
    <scope>NUCLEOTIDE SEQUENCE [LARGE SCALE GENOMIC DNA]</scope>
    <source>
        <strain evidence="4 5">CBS 268.59</strain>
    </source>
</reference>
<sequence>MPALRAAFWRGGVCNALIFYKADLPKDRAAWQPIFAAAMGSPDPYGRQLNGMGGGVSSLSKICIVSPSSRQDADVDFEFVQVVIKDGLLDLASNCGNMTAAIGPFSIDNGFLEKPIIEPASSPGTPTSCTVRIFNTNTRKIIHSTFSVSGDPLKFHPGGTYEMAGVAGAASRICLSFIFPGGTQTDGTLPTGSGTTVLDTRNEQGVRIQATLIDLANPGVHVDGRALGLDSSTTPLDLDKLHHKMALLEKIRREGAEKMGLDPDIASVPKIVIVLPPTAEAASKGIHIQCLVLSMGQTHKAIPLTLALNLGAACKIEGTIPFRLANGVDAKKDVVIQHPSGTIEVGVELNGKEVESAVLYSTARLLMLGEETELFPVCQTNSDSASPYPPLPDRQADKKTGWHWFGSALSFKNKSPELNGQLWQEFDSTNLFPSPLRILKSHLDLLLLPSLGLCQRVWRILQPSIPPAEVAAPSVQGPTAPDPGAAWRSENIFPTNSFRTPLLHSITTYDLRPTTYDLINHTTFVELDISSSIPNNLDSVALSPTILPPYFYFYPPSKPQDLRHADRFTLPLRTLSLTSHEQSIANSVQFRRRNSHIANVAFRQDSRKSLLPDDDSYVNGGYFAREGLSTAALPPRPTRSKMYRPNSAWTWSFFLITLAQAAIVLALESYVFAMFQESLIPDLPATPLSKTIPTYLTLFIFGFLYQLVLVYDALRLKNTIQVIGLCFYNIGMLIYASIQYDQVNKAIEGLIDFIPDGSTTIMPYIDPSDPVWFRMKPFLLAVPCIIAFFTLVLSVVAWKLYDEFAWTIYKHISADLRMKRRFLTFQIYIALLKFDFFFFLGFTVQFLVIVTNVTDAEFGLTIAAIPITILILFMSSFWTRRENKFGMIVTIVLFFCGMAYFIFKLARMYQKSREKFYLPARKNLTSFAVITIILLVLTIVNACVCMANFDKGLKQYVMRRKISGEEEKMEHMTELPDLKPGHAPVSSRMTID</sequence>
<feature type="transmembrane region" description="Helical" evidence="3">
    <location>
        <begin position="648"/>
        <end position="672"/>
    </location>
</feature>
<keyword evidence="2 4" id="KW-0413">Isomerase</keyword>
<feature type="transmembrane region" description="Helical" evidence="3">
    <location>
        <begin position="778"/>
        <end position="801"/>
    </location>
</feature>
<name>A0A8T9BVK4_9HELO</name>
<dbReference type="OrthoDB" id="10267539at2759"/>
<evidence type="ECO:0000313" key="4">
    <source>
        <dbReference type="EMBL" id="TVY60890.1"/>
    </source>
</evidence>
<dbReference type="GO" id="GO:0016853">
    <property type="term" value="F:isomerase activity"/>
    <property type="evidence" value="ECO:0007669"/>
    <property type="project" value="UniProtKB-KW"/>
</dbReference>
<comment type="caution">
    <text evidence="4">The sequence shown here is derived from an EMBL/GenBank/DDBJ whole genome shotgun (WGS) entry which is preliminary data.</text>
</comment>
<dbReference type="SUPFAM" id="SSF54506">
    <property type="entry name" value="Diaminopimelate epimerase-like"/>
    <property type="match status" value="2"/>
</dbReference>
<keyword evidence="3" id="KW-0812">Transmembrane</keyword>
<keyword evidence="3" id="KW-0472">Membrane</keyword>
<feature type="transmembrane region" description="Helical" evidence="3">
    <location>
        <begin position="926"/>
        <end position="949"/>
    </location>
</feature>